<evidence type="ECO:0000256" key="2">
    <source>
        <dbReference type="SAM" id="MobiDB-lite"/>
    </source>
</evidence>
<feature type="region of interest" description="Disordered" evidence="2">
    <location>
        <begin position="632"/>
        <end position="658"/>
    </location>
</feature>
<organism evidence="4 5">
    <name type="scientific">Phakopsora pachyrhizi</name>
    <name type="common">Asian soybean rust disease fungus</name>
    <dbReference type="NCBI Taxonomy" id="170000"/>
    <lineage>
        <taxon>Eukaryota</taxon>
        <taxon>Fungi</taxon>
        <taxon>Dikarya</taxon>
        <taxon>Basidiomycota</taxon>
        <taxon>Pucciniomycotina</taxon>
        <taxon>Pucciniomycetes</taxon>
        <taxon>Pucciniales</taxon>
        <taxon>Phakopsoraceae</taxon>
        <taxon>Phakopsora</taxon>
    </lineage>
</organism>
<reference evidence="4" key="1">
    <citation type="submission" date="2022-06" db="EMBL/GenBank/DDBJ databases">
        <authorList>
            <consortium name="SYNGENTA / RWTH Aachen University"/>
        </authorList>
    </citation>
    <scope>NUCLEOTIDE SEQUENCE</scope>
</reference>
<dbReference type="Pfam" id="PF04059">
    <property type="entry name" value="RRM_2"/>
    <property type="match status" value="1"/>
</dbReference>
<feature type="region of interest" description="Disordered" evidence="2">
    <location>
        <begin position="533"/>
        <end position="552"/>
    </location>
</feature>
<feature type="region of interest" description="Disordered" evidence="2">
    <location>
        <begin position="106"/>
        <end position="185"/>
    </location>
</feature>
<accession>A0AAV0BL40</accession>
<dbReference type="SUPFAM" id="SSF54928">
    <property type="entry name" value="RNA-binding domain, RBD"/>
    <property type="match status" value="1"/>
</dbReference>
<feature type="domain" description="Mei2-like C-terminal RNA recognition motif" evidence="3">
    <location>
        <begin position="1040"/>
        <end position="1136"/>
    </location>
</feature>
<feature type="compositionally biased region" description="Low complexity" evidence="2">
    <location>
        <begin position="125"/>
        <end position="137"/>
    </location>
</feature>
<proteinExistence type="predicted"/>
<dbReference type="InterPro" id="IPR007201">
    <property type="entry name" value="Mei2-like_Rrm_C"/>
</dbReference>
<comment type="caution">
    <text evidence="4">The sequence shown here is derived from an EMBL/GenBank/DDBJ whole genome shotgun (WGS) entry which is preliminary data.</text>
</comment>
<keyword evidence="5" id="KW-1185">Reference proteome</keyword>
<dbReference type="GO" id="GO:0003723">
    <property type="term" value="F:RNA binding"/>
    <property type="evidence" value="ECO:0007669"/>
    <property type="project" value="UniProtKB-KW"/>
</dbReference>
<protein>
    <recommendedName>
        <fullName evidence="3">Mei2-like C-terminal RNA recognition motif domain-containing protein</fullName>
    </recommendedName>
</protein>
<evidence type="ECO:0000313" key="4">
    <source>
        <dbReference type="EMBL" id="CAH7687964.1"/>
    </source>
</evidence>
<gene>
    <name evidence="4" type="ORF">PPACK8108_LOCUS22837</name>
</gene>
<evidence type="ECO:0000256" key="1">
    <source>
        <dbReference type="ARBA" id="ARBA00022884"/>
    </source>
</evidence>
<dbReference type="PANTHER" id="PTHR23189">
    <property type="entry name" value="RNA RECOGNITION MOTIF-CONTAINING"/>
    <property type="match status" value="1"/>
</dbReference>
<dbReference type="InterPro" id="IPR035979">
    <property type="entry name" value="RBD_domain_sf"/>
</dbReference>
<feature type="region of interest" description="Disordered" evidence="2">
    <location>
        <begin position="419"/>
        <end position="440"/>
    </location>
</feature>
<keyword evidence="1" id="KW-0694">RNA-binding</keyword>
<feature type="compositionally biased region" description="Basic and acidic residues" evidence="2">
    <location>
        <begin position="161"/>
        <end position="172"/>
    </location>
</feature>
<feature type="compositionally biased region" description="Low complexity" evidence="2">
    <location>
        <begin position="647"/>
        <end position="658"/>
    </location>
</feature>
<feature type="region of interest" description="Disordered" evidence="2">
    <location>
        <begin position="496"/>
        <end position="523"/>
    </location>
</feature>
<feature type="compositionally biased region" description="Polar residues" evidence="2">
    <location>
        <begin position="106"/>
        <end position="122"/>
    </location>
</feature>
<name>A0AAV0BL40_PHAPC</name>
<feature type="compositionally biased region" description="Basic and acidic residues" evidence="2">
    <location>
        <begin position="139"/>
        <end position="149"/>
    </location>
</feature>
<dbReference type="Proteomes" id="UP001153365">
    <property type="component" value="Unassembled WGS sequence"/>
</dbReference>
<dbReference type="EMBL" id="CALTRL010005923">
    <property type="protein sequence ID" value="CAH7687964.1"/>
    <property type="molecule type" value="Genomic_DNA"/>
</dbReference>
<evidence type="ECO:0000313" key="5">
    <source>
        <dbReference type="Proteomes" id="UP001153365"/>
    </source>
</evidence>
<evidence type="ECO:0000259" key="3">
    <source>
        <dbReference type="Pfam" id="PF04059"/>
    </source>
</evidence>
<feature type="region of interest" description="Disordered" evidence="2">
    <location>
        <begin position="312"/>
        <end position="335"/>
    </location>
</feature>
<dbReference type="AlphaFoldDB" id="A0AAV0BL40"/>
<sequence length="1196" mass="132026">MPTQPLNPGLHSTEALANQDCTESSILTDVNKLHARTSRNPDFELSYTSSTAISRSIPESLESSPLLVTVPSSKLQVLGTCNFSNRPTRQDSKKGRLLPLFLHGSSQQRFGMGTPSPQSSPRDPSLFSSELISASSSPTKERMSFEGKSLRTPPSNNGKVHFSEEESERCLAESDPSSASKASRALHDFTSNSPVKSFASIVAGQDSNLVSKWLPTSTSSLAEPLEREELARERATERSLLTDEKRISRGILTPPFTPLRRIDEHIGSNKTPLNNQFTTIDRLKSRASLLTPPDTLKQDQIRNYNRGNVLELSPDHGSTYASPARGSSPYALESSEKQKLGVKSLTEQLKNLVADENARRRSVSSPTEPSFDFNRHPNISHFFDSSAAVDPTTRDTLNFSAENEDVIAEFRKRADTFCSTPSVPLPPPTSDGSPPSAPNVNAFLNQSVKVNNGRASQGPGLTSFSTISSSIFASNHPSAHAFSSPAPFSSVSASRLDDSIGSISPRPQRACGSPQKSPQPTVKAELSASAFNVSNPNHRMLPSEDNPLAHSAPSTRRQTLSFEEVARNHEALALGRERSVEERSYSLVDPSRIDLINSRFINPHFRPRSITLGDTGAPKVFNKSHLSVNWDESDAERIEEDSHKGDSTSGRTGSSARSSLVGLDSLPVSQLALAKELGATSHPFDSTSLARSNIKPPSVSTRYCKVLGLSPKLLGSMKGIVRVRNAFSAYGDLLDIYVDTLSPLGFILLGFHDIRSVASMIESGVKTLEASFGSYLKFETVQRHEVVQLTCDLKNPILSTNEGVLELYFNDPRGIITQEILTEYLQRYGELKSLKLSGPKKWIVEWYDDRRATSAQKQLNSRDFADFQVIVDVPERTVNPTFDNLPLGNQPNRHSISDRLSLNSPFNPNVCLLPPTVRPPPSMINPADQYNNGLLYRYMGDPYASNYFMPCSHSLPGPPAPELYRQHVSSVPENLSFVPQAHSGHTHPLSTNQRVDLNHRQHQNQQVLSMVNRPRAFPFPGVPPSNVIDLDRIECGSDPRTTCMIKNIPNKITDAMLFKFVHEVCPRGFDFLYLRMDFKARLNVGYAFINFLSVENVLRFAKSKLGVKWGVFLSEKTVQMCYASIQGKENLIEKFRNSAIMEEEESFRPKVYYSNGPQIGLPEPFPHANDLQRKARSQANAALSARQLMTAGNVSH</sequence>